<dbReference type="InterPro" id="IPR032790">
    <property type="entry name" value="GDE_C"/>
</dbReference>
<evidence type="ECO:0000313" key="3">
    <source>
        <dbReference type="EMBL" id="OKH36602.1"/>
    </source>
</evidence>
<feature type="domain" description="Glycogen debranching enzyme C-terminal" evidence="1">
    <location>
        <begin position="283"/>
        <end position="654"/>
    </location>
</feature>
<dbReference type="Pfam" id="PF06202">
    <property type="entry name" value="GDE_C"/>
    <property type="match status" value="1"/>
</dbReference>
<evidence type="ECO:0000259" key="1">
    <source>
        <dbReference type="Pfam" id="PF06202"/>
    </source>
</evidence>
<dbReference type="PANTHER" id="PTHR10569:SF2">
    <property type="entry name" value="GLYCOGEN DEBRANCHING ENZYME"/>
    <property type="match status" value="1"/>
</dbReference>
<dbReference type="InterPro" id="IPR008928">
    <property type="entry name" value="6-hairpin_glycosidase_sf"/>
</dbReference>
<evidence type="ECO:0000313" key="4">
    <source>
        <dbReference type="Proteomes" id="UP000185860"/>
    </source>
</evidence>
<dbReference type="PANTHER" id="PTHR10569">
    <property type="entry name" value="GLYCOGEN DEBRANCHING ENZYME"/>
    <property type="match status" value="1"/>
</dbReference>
<proteinExistence type="predicted"/>
<feature type="domain" description="Glycogen debranching enzyme bacterial and archaeal type N-terminal" evidence="2">
    <location>
        <begin position="7"/>
        <end position="240"/>
    </location>
</feature>
<dbReference type="NCBIfam" id="TIGR01561">
    <property type="entry name" value="gde_arch"/>
    <property type="match status" value="1"/>
</dbReference>
<dbReference type="InterPro" id="IPR010401">
    <property type="entry name" value="AGL/Gdb1"/>
</dbReference>
<gene>
    <name evidence="3" type="ORF">NIES2119_16360</name>
</gene>
<dbReference type="AlphaFoldDB" id="A0A1U7IHI9"/>
<dbReference type="OrthoDB" id="9761875at2"/>
<dbReference type="RefSeq" id="WP_073594566.1">
    <property type="nucleotide sequence ID" value="NZ_MRCE01000015.1"/>
</dbReference>
<accession>A0A1U7IHI9</accession>
<dbReference type="PROSITE" id="PS51257">
    <property type="entry name" value="PROKAR_LIPOPROTEIN"/>
    <property type="match status" value="1"/>
</dbReference>
<organism evidence="3 4">
    <name type="scientific">[Phormidium ambiguum] IAM M-71</name>
    <dbReference type="NCBI Taxonomy" id="454136"/>
    <lineage>
        <taxon>Bacteria</taxon>
        <taxon>Bacillati</taxon>
        <taxon>Cyanobacteriota</taxon>
        <taxon>Cyanophyceae</taxon>
        <taxon>Oscillatoriophycideae</taxon>
        <taxon>Aerosakkonematales</taxon>
        <taxon>Aerosakkonemataceae</taxon>
        <taxon>Floridanema</taxon>
    </lineage>
</organism>
<name>A0A1U7IHI9_9CYAN</name>
<reference evidence="3 4" key="1">
    <citation type="submission" date="2016-11" db="EMBL/GenBank/DDBJ databases">
        <title>Draft Genome Sequences of Nine Cyanobacterial Strains from Diverse Habitats.</title>
        <authorList>
            <person name="Zhu T."/>
            <person name="Hou S."/>
            <person name="Lu X."/>
            <person name="Hess W.R."/>
        </authorList>
    </citation>
    <scope>NUCLEOTIDE SEQUENCE [LARGE SCALE GENOMIC DNA]</scope>
    <source>
        <strain evidence="3 4">IAM M-71</strain>
    </source>
</reference>
<dbReference type="GO" id="GO:0004135">
    <property type="term" value="F:amylo-alpha-1,6-glucosidase activity"/>
    <property type="evidence" value="ECO:0007669"/>
    <property type="project" value="InterPro"/>
</dbReference>
<dbReference type="Pfam" id="PF12439">
    <property type="entry name" value="GDE_N"/>
    <property type="match status" value="1"/>
</dbReference>
<comment type="caution">
    <text evidence="3">The sequence shown here is derived from an EMBL/GenBank/DDBJ whole genome shotgun (WGS) entry which is preliminary data.</text>
</comment>
<evidence type="ECO:0000259" key="2">
    <source>
        <dbReference type="Pfam" id="PF12439"/>
    </source>
</evidence>
<dbReference type="Gene3D" id="1.50.10.10">
    <property type="match status" value="1"/>
</dbReference>
<dbReference type="InterPro" id="IPR024742">
    <property type="entry name" value="Glycogen_debranch_N"/>
</dbReference>
<dbReference type="Proteomes" id="UP000185860">
    <property type="component" value="Unassembled WGS sequence"/>
</dbReference>
<dbReference type="GO" id="GO:0005980">
    <property type="term" value="P:glycogen catabolic process"/>
    <property type="evidence" value="ECO:0007669"/>
    <property type="project" value="InterPro"/>
</dbReference>
<sequence length="658" mass="75753">MENLDRREWLLTNGLGSFACGTACDARTRTYHGWLIAALNPPSDRTLLLSHLEATLEIAGKTWQLGTNFWSDGEISPLGYQLLRSFTIEPIPTWVWSDENWQLTRQLEMPNRFPKSGEELVNYQFDQKTVIQYIYQGQETAILRLKPLIADRNFHHQQTATPELKFSQKVSQNRVLFQARNQDWQGATWQLTWSKGNYQIAEYWYWNYYYPEEELRGLGDREDLWCPGELTINLQPGDRIVLEAKLGWADEQGRINSTTSTIPSPQSPVPSPQSPILNQLLRAADRFIVYRQSISGPTVIAGYPWFNDWGRDTLIALPGLALTTGRFEIAKGLLQTFGSYCKYGLIPNTFPDQGNEPFYNSIDASLWWIETLGLYLEATEDWDFLVTQYPVFRQIYKAFVAGTLFNIHIDAIDGLLTWDAPNVAITWMDVVINGKPITPRYGKPVEINALWYSALCWAIKWAEKLSTMQSANSEKLLGQRDRYFEKAEQVKKSLQKYWNPEQQYFYDTISPDDQPDPKIRPNAVLALSSYHCGFPPEQARQVLEIAKEKLLTPYGLRSLAPDDSDYIGFYTGDSLHRDSAYHQGTVWSWLIGCFINAWQRFYQTEPLPFDWQPMLEHFQNQACLGSVSEIFDGDPPHTPQGAFAQAWSVAEVLRYFPK</sequence>
<dbReference type="EMBL" id="MRCE01000015">
    <property type="protein sequence ID" value="OKH36602.1"/>
    <property type="molecule type" value="Genomic_DNA"/>
</dbReference>
<protein>
    <submittedName>
        <fullName evidence="3">Amylo-alpha-1,6-glucosidase</fullName>
    </submittedName>
</protein>
<dbReference type="GO" id="GO:0004134">
    <property type="term" value="F:4-alpha-glucanotransferase activity"/>
    <property type="evidence" value="ECO:0007669"/>
    <property type="project" value="InterPro"/>
</dbReference>
<dbReference type="STRING" id="454136.NIES2119_16360"/>
<dbReference type="InterPro" id="IPR006451">
    <property type="entry name" value="Glycogen_debranch_arc"/>
</dbReference>
<dbReference type="InterPro" id="IPR012341">
    <property type="entry name" value="6hp_glycosidase-like_sf"/>
</dbReference>
<dbReference type="SUPFAM" id="SSF48208">
    <property type="entry name" value="Six-hairpin glycosidases"/>
    <property type="match status" value="1"/>
</dbReference>